<dbReference type="AlphaFoldDB" id="A0A9X2GD35"/>
<keyword evidence="2" id="KW-1185">Reference proteome</keyword>
<protein>
    <submittedName>
        <fullName evidence="1">Uncharacterized protein</fullName>
    </submittedName>
</protein>
<name>A0A9X2GD35_9ACTN</name>
<reference evidence="1" key="1">
    <citation type="submission" date="2022-06" db="EMBL/GenBank/DDBJ databases">
        <title>Sequencing the genomes of 1000 actinobacteria strains.</title>
        <authorList>
            <person name="Klenk H.-P."/>
        </authorList>
    </citation>
    <scope>NUCLEOTIDE SEQUENCE</scope>
    <source>
        <strain evidence="1">DSM 46694</strain>
    </source>
</reference>
<comment type="caution">
    <text evidence="1">The sequence shown here is derived from an EMBL/GenBank/DDBJ whole genome shotgun (WGS) entry which is preliminary data.</text>
</comment>
<sequence>MTDTAPPCFFQIKESAQNYADAGHDPGCRACTSGTTESRATWTICLLQPCGGGCGCLMLLNHADAVHDSSRAGDWTGRYDSIEQIADPALRQHAQALLTGAHLAPPPTLTPSRP</sequence>
<dbReference type="RefSeq" id="WP_253739461.1">
    <property type="nucleotide sequence ID" value="NZ_BAABKA010000061.1"/>
</dbReference>
<accession>A0A9X2GD35</accession>
<dbReference type="Proteomes" id="UP001139648">
    <property type="component" value="Unassembled WGS sequence"/>
</dbReference>
<organism evidence="1 2">
    <name type="scientific">Nonomuraea thailandensis</name>
    <dbReference type="NCBI Taxonomy" id="1188745"/>
    <lineage>
        <taxon>Bacteria</taxon>
        <taxon>Bacillati</taxon>
        <taxon>Actinomycetota</taxon>
        <taxon>Actinomycetes</taxon>
        <taxon>Streptosporangiales</taxon>
        <taxon>Streptosporangiaceae</taxon>
        <taxon>Nonomuraea</taxon>
    </lineage>
</organism>
<evidence type="ECO:0000313" key="2">
    <source>
        <dbReference type="Proteomes" id="UP001139648"/>
    </source>
</evidence>
<evidence type="ECO:0000313" key="1">
    <source>
        <dbReference type="EMBL" id="MCP2353071.1"/>
    </source>
</evidence>
<dbReference type="EMBL" id="JAMZEB010000001">
    <property type="protein sequence ID" value="MCP2353071.1"/>
    <property type="molecule type" value="Genomic_DNA"/>
</dbReference>
<proteinExistence type="predicted"/>
<gene>
    <name evidence="1" type="ORF">HD597_000091</name>
</gene>